<dbReference type="GO" id="GO:0007166">
    <property type="term" value="P:cell surface receptor signaling pathway"/>
    <property type="evidence" value="ECO:0007669"/>
    <property type="project" value="InterPro"/>
</dbReference>
<evidence type="ECO:0000256" key="9">
    <source>
        <dbReference type="SAM" id="SignalP"/>
    </source>
</evidence>
<feature type="domain" description="GAIN-B" evidence="10">
    <location>
        <begin position="349"/>
        <end position="510"/>
    </location>
</feature>
<dbReference type="InterPro" id="IPR043159">
    <property type="entry name" value="Lectin_gal-bd_sf"/>
</dbReference>
<dbReference type="Proteomes" id="UP000515135">
    <property type="component" value="Unplaced"/>
</dbReference>
<feature type="transmembrane region" description="Helical" evidence="8">
    <location>
        <begin position="593"/>
        <end position="613"/>
    </location>
</feature>
<proteinExistence type="predicted"/>
<dbReference type="Gene3D" id="2.60.120.740">
    <property type="match status" value="1"/>
</dbReference>
<feature type="transmembrane region" description="Helical" evidence="8">
    <location>
        <begin position="663"/>
        <end position="686"/>
    </location>
</feature>
<feature type="transmembrane region" description="Helical" evidence="8">
    <location>
        <begin position="706"/>
        <end position="731"/>
    </location>
</feature>
<dbReference type="FunFam" id="2.60.120.740:FF:000001">
    <property type="entry name" value="Adhesion G protein-coupled receptor L2"/>
    <property type="match status" value="1"/>
</dbReference>
<dbReference type="Gene3D" id="1.20.1070.10">
    <property type="entry name" value="Rhodopsin 7-helix transmembrane proteins"/>
    <property type="match status" value="1"/>
</dbReference>
<dbReference type="CDD" id="cd22827">
    <property type="entry name" value="Gal_Rha_Lectin_SUL-I-like"/>
    <property type="match status" value="1"/>
</dbReference>
<evidence type="ECO:0000313" key="14">
    <source>
        <dbReference type="RefSeq" id="XP_019617837.1"/>
    </source>
</evidence>
<feature type="transmembrane region" description="Helical" evidence="8">
    <location>
        <begin position="785"/>
        <end position="809"/>
    </location>
</feature>
<dbReference type="InterPro" id="IPR017981">
    <property type="entry name" value="GPCR_2-like_7TM"/>
</dbReference>
<dbReference type="PROSITE" id="PS50228">
    <property type="entry name" value="SUEL_LECTIN"/>
    <property type="match status" value="1"/>
</dbReference>
<reference evidence="14" key="1">
    <citation type="submission" date="2025-08" db="UniProtKB">
        <authorList>
            <consortium name="RefSeq"/>
        </authorList>
    </citation>
    <scope>IDENTIFICATION</scope>
    <source>
        <tissue evidence="14">Gonad</tissue>
    </source>
</reference>
<dbReference type="InterPro" id="IPR000203">
    <property type="entry name" value="GPS"/>
</dbReference>
<evidence type="ECO:0000256" key="5">
    <source>
        <dbReference type="ARBA" id="ARBA00023136"/>
    </source>
</evidence>
<feature type="signal peptide" evidence="9">
    <location>
        <begin position="1"/>
        <end position="32"/>
    </location>
</feature>
<evidence type="ECO:0000256" key="6">
    <source>
        <dbReference type="ARBA" id="ARBA00023157"/>
    </source>
</evidence>
<sequence>MAVTGGPRNALGLGTRVLVVLCVLGAYHGVTGETVRACEHQWLIITCAEGGTIDVSYANYGRTSSTHCTDGPRVTDTDCISDTSENLVSQLCSGLTTCSIRASNSVFGDPCVGTYKYLEVVYSCASTGAVTTQQMTAVTRDTQGYCPEHVYETEDMRLVFPRTEGGGFNYSVERCPSSSEKPQASRFCRISTAGTPVWDGTAVWDPPVLLTCDVSLRNLSQTAVATPEAALAVATELQFITSQVDTLSSDDVTIISRLIEKIVNASQTEQIGDSLMTTIDNLMNADSEVLMQSQQERGPSRVVQALETFSDLVTLVGEKYTSVRPGVALQAVDISLEDLDKGQGFAFFPTGHDSGSLTEGSVSGFSVDGVRDPLQTADISLTLPANISSIMQINSTADVRLSYTLYNDSSLFVQPSQGAVGSRIIGSRIAGLSIKNLSQPVTISVRPIEDFSPEDLGRFRCVFWDFEAEAGHGAWSSDGCVNQGEENGTYTCTFNHLTNFAVFFDLKGGFGAHERLLEIITTVGCVVSITGLVLTLLSFIVTMHDAPWRRVASQASSSQHTDESKTRQRTVKSHKTKKYNRRIVGAHAKNQRLVLINLCVALLAIIIIFLAGIKQTTSPIGCTIVAALLHYFLLAALIWMAMEAVNIYLAAVMVFDHYVTRNFIYKAAAVAWGFPLLITICTAAPSSLYDYRNDKYCWLAQVPLQYAFLLPAGLILTFNIAVFSIVMYRLISREKKQKKLTGGQKNEADHQWVTRQLRRAFSIMVLFGLTWVFGFFFVIDNNTARTVFAYLFCICNTLQGLFIFIFHCVMREDVQKWRREFFCKKKKKNHYEVNRSTFSSSVARTPQRISLNVGAYVVPPASKA</sequence>
<dbReference type="InterPro" id="IPR057244">
    <property type="entry name" value="GAIN_B"/>
</dbReference>
<evidence type="ECO:0000259" key="10">
    <source>
        <dbReference type="PROSITE" id="PS50221"/>
    </source>
</evidence>
<keyword evidence="3 9" id="KW-0732">Signal</keyword>
<dbReference type="GO" id="GO:0016020">
    <property type="term" value="C:membrane"/>
    <property type="evidence" value="ECO:0007669"/>
    <property type="project" value="UniProtKB-SubCell"/>
</dbReference>
<dbReference type="PROSITE" id="PS00650">
    <property type="entry name" value="G_PROTEIN_RECEP_F2_2"/>
    <property type="match status" value="1"/>
</dbReference>
<feature type="transmembrane region" description="Helical" evidence="8">
    <location>
        <begin position="760"/>
        <end position="779"/>
    </location>
</feature>
<feature type="chain" id="PRO_5028243332" evidence="9">
    <location>
        <begin position="33"/>
        <end position="864"/>
    </location>
</feature>
<dbReference type="PANTHER" id="PTHR45692:SF1">
    <property type="entry name" value="G-PROTEIN COUPLED RECEPTORS FAMILY 2 PROFILE 2 DOMAIN-CONTAINING PROTEIN"/>
    <property type="match status" value="1"/>
</dbReference>
<evidence type="ECO:0000256" key="2">
    <source>
        <dbReference type="ARBA" id="ARBA00022692"/>
    </source>
</evidence>
<keyword evidence="4 8" id="KW-1133">Transmembrane helix</keyword>
<feature type="transmembrane region" description="Helical" evidence="8">
    <location>
        <begin position="625"/>
        <end position="651"/>
    </location>
</feature>
<evidence type="ECO:0000259" key="11">
    <source>
        <dbReference type="PROSITE" id="PS50228"/>
    </source>
</evidence>
<name>A0A6P4YGD6_BRABE</name>
<dbReference type="PROSITE" id="PS50221">
    <property type="entry name" value="GAIN_B"/>
    <property type="match status" value="1"/>
</dbReference>
<dbReference type="SMART" id="SM00303">
    <property type="entry name" value="GPS"/>
    <property type="match status" value="1"/>
</dbReference>
<dbReference type="SUPFAM" id="SSF81321">
    <property type="entry name" value="Family A G protein-coupled receptor-like"/>
    <property type="match status" value="1"/>
</dbReference>
<comment type="subcellular location">
    <subcellularLocation>
        <location evidence="1">Membrane</location>
        <topology evidence="1">Multi-pass membrane protein</topology>
    </subcellularLocation>
</comment>
<protein>
    <submittedName>
        <fullName evidence="14">Adhesion G-protein coupled receptor G7-like isoform X1</fullName>
    </submittedName>
</protein>
<dbReference type="InterPro" id="IPR058808">
    <property type="entry name" value="GAIN_ADGRA2/3"/>
</dbReference>
<dbReference type="Gene3D" id="2.60.220.50">
    <property type="match status" value="1"/>
</dbReference>
<dbReference type="RefSeq" id="XP_019617837.1">
    <property type="nucleotide sequence ID" value="XM_019762278.1"/>
</dbReference>
<organism evidence="13 14">
    <name type="scientific">Branchiostoma belcheri</name>
    <name type="common">Amphioxus</name>
    <dbReference type="NCBI Taxonomy" id="7741"/>
    <lineage>
        <taxon>Eukaryota</taxon>
        <taxon>Metazoa</taxon>
        <taxon>Chordata</taxon>
        <taxon>Cephalochordata</taxon>
        <taxon>Leptocardii</taxon>
        <taxon>Amphioxiformes</taxon>
        <taxon>Branchiostomatidae</taxon>
        <taxon>Branchiostoma</taxon>
    </lineage>
</organism>
<dbReference type="Pfam" id="PF02140">
    <property type="entry name" value="SUEL_Lectin"/>
    <property type="match status" value="1"/>
</dbReference>
<evidence type="ECO:0000256" key="1">
    <source>
        <dbReference type="ARBA" id="ARBA00004141"/>
    </source>
</evidence>
<keyword evidence="2 8" id="KW-0812">Transmembrane</keyword>
<evidence type="ECO:0000256" key="4">
    <source>
        <dbReference type="ARBA" id="ARBA00022989"/>
    </source>
</evidence>
<dbReference type="Pfam" id="PF01825">
    <property type="entry name" value="GPS"/>
    <property type="match status" value="1"/>
</dbReference>
<accession>A0A6P4YGD6</accession>
<dbReference type="PRINTS" id="PR00249">
    <property type="entry name" value="GPCRSECRETIN"/>
</dbReference>
<dbReference type="InterPro" id="IPR046338">
    <property type="entry name" value="GAIN_dom_sf"/>
</dbReference>
<evidence type="ECO:0000313" key="13">
    <source>
        <dbReference type="Proteomes" id="UP000515135"/>
    </source>
</evidence>
<dbReference type="KEGG" id="bbel:109465136"/>
<feature type="domain" description="G-protein coupled receptors family 2 profile 2" evidence="12">
    <location>
        <begin position="517"/>
        <end position="811"/>
    </location>
</feature>
<feature type="transmembrane region" description="Helical" evidence="8">
    <location>
        <begin position="519"/>
        <end position="541"/>
    </location>
</feature>
<keyword evidence="6" id="KW-1015">Disulfide bond</keyword>
<feature type="domain" description="SUEL-type lectin" evidence="11">
    <location>
        <begin position="37"/>
        <end position="125"/>
    </location>
</feature>
<dbReference type="InterPro" id="IPR000832">
    <property type="entry name" value="GPCR_2_secretin-like"/>
</dbReference>
<keyword evidence="5 8" id="KW-0472">Membrane</keyword>
<gene>
    <name evidence="14" type="primary">LOC109465136</name>
</gene>
<dbReference type="InterPro" id="IPR000922">
    <property type="entry name" value="Lectin_gal-bd_dom"/>
</dbReference>
<keyword evidence="13" id="KW-1185">Reference proteome</keyword>
<dbReference type="PROSITE" id="PS50261">
    <property type="entry name" value="G_PROTEIN_RECEP_F2_4"/>
    <property type="match status" value="1"/>
</dbReference>
<evidence type="ECO:0000259" key="12">
    <source>
        <dbReference type="PROSITE" id="PS50261"/>
    </source>
</evidence>
<feature type="region of interest" description="Disordered" evidence="7">
    <location>
        <begin position="553"/>
        <end position="574"/>
    </location>
</feature>
<evidence type="ECO:0000256" key="8">
    <source>
        <dbReference type="SAM" id="Phobius"/>
    </source>
</evidence>
<dbReference type="GO" id="GO:0004930">
    <property type="term" value="F:G protein-coupled receptor activity"/>
    <property type="evidence" value="ECO:0007669"/>
    <property type="project" value="InterPro"/>
</dbReference>
<dbReference type="OrthoDB" id="1100386at2759"/>
<dbReference type="Pfam" id="PF26588">
    <property type="entry name" value="GAIN_ADGRA3"/>
    <property type="match status" value="1"/>
</dbReference>
<dbReference type="AlphaFoldDB" id="A0A6P4YGD6"/>
<dbReference type="Pfam" id="PF00002">
    <property type="entry name" value="7tm_2"/>
    <property type="match status" value="1"/>
</dbReference>
<evidence type="ECO:0000256" key="3">
    <source>
        <dbReference type="ARBA" id="ARBA00022729"/>
    </source>
</evidence>
<dbReference type="CDD" id="cd15040">
    <property type="entry name" value="7tmB2_Adhesion"/>
    <property type="match status" value="1"/>
</dbReference>
<dbReference type="PANTHER" id="PTHR45692">
    <property type="entry name" value="G_PROTEIN_RECEP_F2_4 DOMAIN-CONTAINING PROTEIN"/>
    <property type="match status" value="1"/>
</dbReference>
<dbReference type="GeneID" id="109465136"/>
<dbReference type="GO" id="GO:0030246">
    <property type="term" value="F:carbohydrate binding"/>
    <property type="evidence" value="ECO:0007669"/>
    <property type="project" value="InterPro"/>
</dbReference>
<dbReference type="InterPro" id="IPR017983">
    <property type="entry name" value="GPCR_2_secretin-like_CS"/>
</dbReference>
<evidence type="ECO:0000256" key="7">
    <source>
        <dbReference type="SAM" id="MobiDB-lite"/>
    </source>
</evidence>